<sequence>MSALPIIVKQNSPSVGLFTPNRERELGLDRRETESGLERRVRPPPVCRPAVGTSRSPEARAVGEARAAEEPHGPP</sequence>
<organism evidence="2 3">
    <name type="scientific">Acer saccharum</name>
    <name type="common">Sugar maple</name>
    <dbReference type="NCBI Taxonomy" id="4024"/>
    <lineage>
        <taxon>Eukaryota</taxon>
        <taxon>Viridiplantae</taxon>
        <taxon>Streptophyta</taxon>
        <taxon>Embryophyta</taxon>
        <taxon>Tracheophyta</taxon>
        <taxon>Spermatophyta</taxon>
        <taxon>Magnoliopsida</taxon>
        <taxon>eudicotyledons</taxon>
        <taxon>Gunneridae</taxon>
        <taxon>Pentapetalae</taxon>
        <taxon>rosids</taxon>
        <taxon>malvids</taxon>
        <taxon>Sapindales</taxon>
        <taxon>Sapindaceae</taxon>
        <taxon>Hippocastanoideae</taxon>
        <taxon>Acereae</taxon>
        <taxon>Acer</taxon>
    </lineage>
</organism>
<dbReference type="AlphaFoldDB" id="A0AA39SNS0"/>
<dbReference type="EMBL" id="JAUESC010000085">
    <property type="protein sequence ID" value="KAK0594273.1"/>
    <property type="molecule type" value="Genomic_DNA"/>
</dbReference>
<accession>A0AA39SNS0</accession>
<feature type="compositionally biased region" description="Basic and acidic residues" evidence="1">
    <location>
        <begin position="57"/>
        <end position="75"/>
    </location>
</feature>
<dbReference type="Proteomes" id="UP001168877">
    <property type="component" value="Unassembled WGS sequence"/>
</dbReference>
<feature type="compositionally biased region" description="Basic and acidic residues" evidence="1">
    <location>
        <begin position="21"/>
        <end position="41"/>
    </location>
</feature>
<protein>
    <submittedName>
        <fullName evidence="2">Uncharacterized protein</fullName>
    </submittedName>
</protein>
<evidence type="ECO:0000313" key="2">
    <source>
        <dbReference type="EMBL" id="KAK0594273.1"/>
    </source>
</evidence>
<proteinExistence type="predicted"/>
<name>A0AA39SNS0_ACESA</name>
<keyword evidence="3" id="KW-1185">Reference proteome</keyword>
<evidence type="ECO:0000313" key="3">
    <source>
        <dbReference type="Proteomes" id="UP001168877"/>
    </source>
</evidence>
<feature type="region of interest" description="Disordered" evidence="1">
    <location>
        <begin position="13"/>
        <end position="75"/>
    </location>
</feature>
<evidence type="ECO:0000256" key="1">
    <source>
        <dbReference type="SAM" id="MobiDB-lite"/>
    </source>
</evidence>
<comment type="caution">
    <text evidence="2">The sequence shown here is derived from an EMBL/GenBank/DDBJ whole genome shotgun (WGS) entry which is preliminary data.</text>
</comment>
<gene>
    <name evidence="2" type="ORF">LWI29_005740</name>
</gene>
<reference evidence="2" key="1">
    <citation type="journal article" date="2022" name="Plant J.">
        <title>Strategies of tolerance reflected in two North American maple genomes.</title>
        <authorList>
            <person name="McEvoy S.L."/>
            <person name="Sezen U.U."/>
            <person name="Trouern-Trend A."/>
            <person name="McMahon S.M."/>
            <person name="Schaberg P.G."/>
            <person name="Yang J."/>
            <person name="Wegrzyn J.L."/>
            <person name="Swenson N.G."/>
        </authorList>
    </citation>
    <scope>NUCLEOTIDE SEQUENCE</scope>
    <source>
        <strain evidence="2">NS2018</strain>
    </source>
</reference>
<reference evidence="2" key="2">
    <citation type="submission" date="2023-06" db="EMBL/GenBank/DDBJ databases">
        <authorList>
            <person name="Swenson N.G."/>
            <person name="Wegrzyn J.L."/>
            <person name="Mcevoy S.L."/>
        </authorList>
    </citation>
    <scope>NUCLEOTIDE SEQUENCE</scope>
    <source>
        <strain evidence="2">NS2018</strain>
        <tissue evidence="2">Leaf</tissue>
    </source>
</reference>